<dbReference type="Pfam" id="PF00106">
    <property type="entry name" value="adh_short"/>
    <property type="match status" value="1"/>
</dbReference>
<dbReference type="PRINTS" id="PR00081">
    <property type="entry name" value="GDHRDH"/>
</dbReference>
<dbReference type="Gene3D" id="3.40.50.720">
    <property type="entry name" value="NAD(P)-binding Rossmann-like Domain"/>
    <property type="match status" value="1"/>
</dbReference>
<dbReference type="PRINTS" id="PR00080">
    <property type="entry name" value="SDRFAMILY"/>
</dbReference>
<evidence type="ECO:0000313" key="5">
    <source>
        <dbReference type="EMBL" id="MBE1879047.1"/>
    </source>
</evidence>
<comment type="similarity">
    <text evidence="1 4">Belongs to the short-chain dehydrogenases/reductases (SDR) family.</text>
</comment>
<reference evidence="5 6" key="1">
    <citation type="submission" date="2020-10" db="EMBL/GenBank/DDBJ databases">
        <title>Myceligenerans pegani sp. nov., an endophytic actinomycete isolated from Peganum harmala L. in Xinjiang, China.</title>
        <authorList>
            <person name="Xin L."/>
        </authorList>
    </citation>
    <scope>NUCLEOTIDE SEQUENCE [LARGE SCALE GENOMIC DNA]</scope>
    <source>
        <strain evidence="5 6">TRM65318</strain>
    </source>
</reference>
<organism evidence="5 6">
    <name type="scientific">Myceligenerans pegani</name>
    <dbReference type="NCBI Taxonomy" id="2776917"/>
    <lineage>
        <taxon>Bacteria</taxon>
        <taxon>Bacillati</taxon>
        <taxon>Actinomycetota</taxon>
        <taxon>Actinomycetes</taxon>
        <taxon>Micrococcales</taxon>
        <taxon>Promicromonosporaceae</taxon>
        <taxon>Myceligenerans</taxon>
    </lineage>
</organism>
<keyword evidence="3" id="KW-0560">Oxidoreductase</keyword>
<name>A0ABR9N5W0_9MICO</name>
<keyword evidence="2" id="KW-0521">NADP</keyword>
<protein>
    <submittedName>
        <fullName evidence="5">SDR family NAD(P)-dependent oxidoreductase</fullName>
    </submittedName>
</protein>
<evidence type="ECO:0000256" key="1">
    <source>
        <dbReference type="ARBA" id="ARBA00006484"/>
    </source>
</evidence>
<dbReference type="RefSeq" id="WP_192865587.1">
    <property type="nucleotide sequence ID" value="NZ_JADAQT010000113.1"/>
</dbReference>
<gene>
    <name evidence="5" type="ORF">IHE71_25475</name>
</gene>
<comment type="caution">
    <text evidence="5">The sequence shown here is derived from an EMBL/GenBank/DDBJ whole genome shotgun (WGS) entry which is preliminary data.</text>
</comment>
<evidence type="ECO:0000313" key="6">
    <source>
        <dbReference type="Proteomes" id="UP000625527"/>
    </source>
</evidence>
<dbReference type="SUPFAM" id="SSF51735">
    <property type="entry name" value="NAD(P)-binding Rossmann-fold domains"/>
    <property type="match status" value="1"/>
</dbReference>
<dbReference type="EMBL" id="JADAQT010000113">
    <property type="protein sequence ID" value="MBE1879047.1"/>
    <property type="molecule type" value="Genomic_DNA"/>
</dbReference>
<dbReference type="PANTHER" id="PTHR43490:SF99">
    <property type="entry name" value="SHORT-CHAIN DEHYDROGENASE_REDUCTASE"/>
    <property type="match status" value="1"/>
</dbReference>
<evidence type="ECO:0000256" key="2">
    <source>
        <dbReference type="ARBA" id="ARBA00022857"/>
    </source>
</evidence>
<evidence type="ECO:0000256" key="3">
    <source>
        <dbReference type="ARBA" id="ARBA00023002"/>
    </source>
</evidence>
<proteinExistence type="inferred from homology"/>
<keyword evidence="6" id="KW-1185">Reference proteome</keyword>
<accession>A0ABR9N5W0</accession>
<dbReference type="InterPro" id="IPR036291">
    <property type="entry name" value="NAD(P)-bd_dom_sf"/>
</dbReference>
<dbReference type="InterPro" id="IPR002347">
    <property type="entry name" value="SDR_fam"/>
</dbReference>
<dbReference type="Proteomes" id="UP000625527">
    <property type="component" value="Unassembled WGS sequence"/>
</dbReference>
<sequence length="237" mass="24817">MASPRERASVALVTGANRGIGLETGRRLVDAGHTVYLGARVPERGATAAAEIGARFVPLEVTSDESVAAAAAQVAAEAGHLDILVNNAGITGPQGDIHDLIAAGIEQVLATNVVGYVRVIHAFLPLLERAEEPRIVNVTSGLGSLARFHDLSTIESRAGSPFYAASKAAINMLTARYARLLPGIRINAADPGLTATAFTGDMGHSVTDGTDAIIRFAIGEDRNLTGRYRDRDGDVPW</sequence>
<evidence type="ECO:0000256" key="4">
    <source>
        <dbReference type="RuleBase" id="RU000363"/>
    </source>
</evidence>
<dbReference type="PANTHER" id="PTHR43490">
    <property type="entry name" value="(+)-NEOMENTHOL DEHYDROGENASE"/>
    <property type="match status" value="1"/>
</dbReference>